<comment type="caution">
    <text evidence="2">The sequence shown here is derived from an EMBL/GenBank/DDBJ whole genome shotgun (WGS) entry which is preliminary data.</text>
</comment>
<dbReference type="Proteomes" id="UP000306602">
    <property type="component" value="Unassembled WGS sequence"/>
</dbReference>
<feature type="transmembrane region" description="Helical" evidence="1">
    <location>
        <begin position="57"/>
        <end position="78"/>
    </location>
</feature>
<name>A0A4S4NEZ7_9RHOB</name>
<protein>
    <submittedName>
        <fullName evidence="2">Uncharacterized protein</fullName>
    </submittedName>
</protein>
<dbReference type="EMBL" id="SRKY01000001">
    <property type="protein sequence ID" value="THH38079.1"/>
    <property type="molecule type" value="Genomic_DNA"/>
</dbReference>
<gene>
    <name evidence="2" type="ORF">E4Z66_00425</name>
</gene>
<reference evidence="2 3" key="1">
    <citation type="submission" date="2019-04" db="EMBL/GenBank/DDBJ databases">
        <title>Shimia ponticola sp. nov., isolated from seawater.</title>
        <authorList>
            <person name="Kim Y.-O."/>
            <person name="Yoon J.-H."/>
        </authorList>
    </citation>
    <scope>NUCLEOTIDE SEQUENCE [LARGE SCALE GENOMIC DNA]</scope>
    <source>
        <strain evidence="2 3">MYP11</strain>
    </source>
</reference>
<evidence type="ECO:0000256" key="1">
    <source>
        <dbReference type="SAM" id="Phobius"/>
    </source>
</evidence>
<dbReference type="AlphaFoldDB" id="A0A4S4NEZ7"/>
<keyword evidence="1" id="KW-0472">Membrane</keyword>
<proteinExistence type="predicted"/>
<feature type="transmembrane region" description="Helical" evidence="1">
    <location>
        <begin position="21"/>
        <end position="42"/>
    </location>
</feature>
<keyword evidence="3" id="KW-1185">Reference proteome</keyword>
<keyword evidence="1" id="KW-1133">Transmembrane helix</keyword>
<organism evidence="2 3">
    <name type="scientific">Aliishimia ponticola</name>
    <dbReference type="NCBI Taxonomy" id="2499833"/>
    <lineage>
        <taxon>Bacteria</taxon>
        <taxon>Pseudomonadati</taxon>
        <taxon>Pseudomonadota</taxon>
        <taxon>Alphaproteobacteria</taxon>
        <taxon>Rhodobacterales</taxon>
        <taxon>Paracoccaceae</taxon>
        <taxon>Aliishimia</taxon>
    </lineage>
</organism>
<evidence type="ECO:0000313" key="3">
    <source>
        <dbReference type="Proteomes" id="UP000306602"/>
    </source>
</evidence>
<sequence length="89" mass="10290">MTERLEPGVFLERRSYRRRRLLDGLRLLPFIGAWLFILPVFWRQAGEEEARMTSDALLFVFGAWLVLTILCALLLWAYNRSGAEGTESG</sequence>
<accession>A0A4S4NEZ7</accession>
<keyword evidence="1" id="KW-0812">Transmembrane</keyword>
<dbReference type="RefSeq" id="WP_136460971.1">
    <property type="nucleotide sequence ID" value="NZ_SRKY01000001.1"/>
</dbReference>
<evidence type="ECO:0000313" key="2">
    <source>
        <dbReference type="EMBL" id="THH38079.1"/>
    </source>
</evidence>
<dbReference type="OrthoDB" id="7871801at2"/>